<dbReference type="AlphaFoldDB" id="A0AAE0IKV4"/>
<dbReference type="InterPro" id="IPR002403">
    <property type="entry name" value="Cyt_P450_E_grp-IV"/>
</dbReference>
<dbReference type="PROSITE" id="PS00086">
    <property type="entry name" value="CYTOCHROME_P450"/>
    <property type="match status" value="1"/>
</dbReference>
<keyword evidence="6 8" id="KW-0408">Iron</keyword>
<dbReference type="Pfam" id="PF00067">
    <property type="entry name" value="p450"/>
    <property type="match status" value="1"/>
</dbReference>
<keyword evidence="11" id="KW-1185">Reference proteome</keyword>
<reference evidence="10" key="2">
    <citation type="submission" date="2023-06" db="EMBL/GenBank/DDBJ databases">
        <authorList>
            <consortium name="Lawrence Berkeley National Laboratory"/>
            <person name="Haridas S."/>
            <person name="Hensen N."/>
            <person name="Bonometti L."/>
            <person name="Westerberg I."/>
            <person name="Brannstrom I.O."/>
            <person name="Guillou S."/>
            <person name="Cros-Aarteil S."/>
            <person name="Calhoun S."/>
            <person name="Kuo A."/>
            <person name="Mondo S."/>
            <person name="Pangilinan J."/>
            <person name="Riley R."/>
            <person name="Labutti K."/>
            <person name="Andreopoulos B."/>
            <person name="Lipzen A."/>
            <person name="Chen C."/>
            <person name="Yanf M."/>
            <person name="Daum C."/>
            <person name="Ng V."/>
            <person name="Clum A."/>
            <person name="Steindorff A."/>
            <person name="Ohm R."/>
            <person name="Martin F."/>
            <person name="Silar P."/>
            <person name="Natvig D."/>
            <person name="Lalanne C."/>
            <person name="Gautier V."/>
            <person name="Ament-Velasquez S.L."/>
            <person name="Kruys A."/>
            <person name="Hutchinson M.I."/>
            <person name="Powell A.J."/>
            <person name="Barry K."/>
            <person name="Miller A.N."/>
            <person name="Grigoriev I.V."/>
            <person name="Debuchy R."/>
            <person name="Gladieux P."/>
            <person name="Thoren M.H."/>
            <person name="Johannesson H."/>
        </authorList>
    </citation>
    <scope>NUCLEOTIDE SEQUENCE</scope>
    <source>
        <strain evidence="10">CBS 118394</strain>
    </source>
</reference>
<organism evidence="10 11">
    <name type="scientific">Apodospora peruviana</name>
    <dbReference type="NCBI Taxonomy" id="516989"/>
    <lineage>
        <taxon>Eukaryota</taxon>
        <taxon>Fungi</taxon>
        <taxon>Dikarya</taxon>
        <taxon>Ascomycota</taxon>
        <taxon>Pezizomycotina</taxon>
        <taxon>Sordariomycetes</taxon>
        <taxon>Sordariomycetidae</taxon>
        <taxon>Sordariales</taxon>
        <taxon>Lasiosphaeriaceae</taxon>
        <taxon>Apodospora</taxon>
    </lineage>
</organism>
<keyword evidence="5 9" id="KW-0560">Oxidoreductase</keyword>
<evidence type="ECO:0000256" key="8">
    <source>
        <dbReference type="PIRSR" id="PIRSR602403-1"/>
    </source>
</evidence>
<evidence type="ECO:0000256" key="6">
    <source>
        <dbReference type="ARBA" id="ARBA00023004"/>
    </source>
</evidence>
<evidence type="ECO:0000256" key="7">
    <source>
        <dbReference type="ARBA" id="ARBA00023033"/>
    </source>
</evidence>
<dbReference type="SUPFAM" id="SSF48264">
    <property type="entry name" value="Cytochrome P450"/>
    <property type="match status" value="1"/>
</dbReference>
<dbReference type="PRINTS" id="PR00465">
    <property type="entry name" value="EP450IV"/>
</dbReference>
<dbReference type="GO" id="GO:0016705">
    <property type="term" value="F:oxidoreductase activity, acting on paired donors, with incorporation or reduction of molecular oxygen"/>
    <property type="evidence" value="ECO:0007669"/>
    <property type="project" value="InterPro"/>
</dbReference>
<evidence type="ECO:0000313" key="11">
    <source>
        <dbReference type="Proteomes" id="UP001283341"/>
    </source>
</evidence>
<dbReference type="GO" id="GO:0004497">
    <property type="term" value="F:monooxygenase activity"/>
    <property type="evidence" value="ECO:0007669"/>
    <property type="project" value="UniProtKB-KW"/>
</dbReference>
<dbReference type="InterPro" id="IPR001128">
    <property type="entry name" value="Cyt_P450"/>
</dbReference>
<dbReference type="Gene3D" id="1.10.630.10">
    <property type="entry name" value="Cytochrome P450"/>
    <property type="match status" value="1"/>
</dbReference>
<keyword evidence="7 9" id="KW-0503">Monooxygenase</keyword>
<dbReference type="PANTHER" id="PTHR46206">
    <property type="entry name" value="CYTOCHROME P450"/>
    <property type="match status" value="1"/>
</dbReference>
<dbReference type="GO" id="GO:0005506">
    <property type="term" value="F:iron ion binding"/>
    <property type="evidence" value="ECO:0007669"/>
    <property type="project" value="InterPro"/>
</dbReference>
<dbReference type="Proteomes" id="UP001283341">
    <property type="component" value="Unassembled WGS sequence"/>
</dbReference>
<comment type="similarity">
    <text evidence="2 9">Belongs to the cytochrome P450 family.</text>
</comment>
<evidence type="ECO:0000256" key="2">
    <source>
        <dbReference type="ARBA" id="ARBA00010617"/>
    </source>
</evidence>
<dbReference type="GO" id="GO:0020037">
    <property type="term" value="F:heme binding"/>
    <property type="evidence" value="ECO:0007669"/>
    <property type="project" value="InterPro"/>
</dbReference>
<name>A0AAE0IKV4_9PEZI</name>
<evidence type="ECO:0000256" key="9">
    <source>
        <dbReference type="RuleBase" id="RU000461"/>
    </source>
</evidence>
<proteinExistence type="inferred from homology"/>
<dbReference type="EMBL" id="JAUEDM010000002">
    <property type="protein sequence ID" value="KAK3326799.1"/>
    <property type="molecule type" value="Genomic_DNA"/>
</dbReference>
<comment type="cofactor">
    <cofactor evidence="1 8">
        <name>heme</name>
        <dbReference type="ChEBI" id="CHEBI:30413"/>
    </cofactor>
</comment>
<dbReference type="CDD" id="cd11041">
    <property type="entry name" value="CYP503A1-like"/>
    <property type="match status" value="1"/>
</dbReference>
<evidence type="ECO:0000256" key="4">
    <source>
        <dbReference type="ARBA" id="ARBA00022723"/>
    </source>
</evidence>
<sequence>MASSHGSSLWADLPDPSAKPIPYLVVAFLATLLMYTVQSSSKTYMRSLPHLNPKEPLALTNLGPKKQFYFNCWDLLAGWYGRNPDKPARMITSDVGELMLLPPQVTNEVRNNPHLSFSKYIYTAFHAHLPGFEGFREGSRDSHIVQAVIMKDLTKYLNKVTEPLAEETALATPELFPVGENNEWQSVPLRETLLRLVARISSRVFLGEELCRNEEWLKVTREYTVDSFKAAEYLRFFPTWTRPFVHWFLPSCRVARGHVATARRVIAPVLQKRREQKNSNEKVEFDDAMEWFEKEAKGQEYDPAISQLVLSMAAIHTTTDLVSQVLTDLCKHPEIVEPLRKEIVACLEDGGWKKTSLYNMKLLDSVIKETQRVKPVSMVSLRRIATQDVKLSNGSTIPKGAATAVMAHRMWDASVYENPDQWDGYRFLRMREEPGRENMAHLVSTSADHMGFGHGAHACPGRFFAANETKLALVYLLLKYDWRLPEGVTPKIRKFGFSLGTDPTMKMEYRGREPEIEI</sequence>
<feature type="binding site" description="axial binding residue" evidence="8">
    <location>
        <position position="459"/>
    </location>
    <ligand>
        <name>heme</name>
        <dbReference type="ChEBI" id="CHEBI:30413"/>
    </ligand>
    <ligandPart>
        <name>Fe</name>
        <dbReference type="ChEBI" id="CHEBI:18248"/>
    </ligandPart>
</feature>
<dbReference type="PANTHER" id="PTHR46206:SF2">
    <property type="entry name" value="CYTOCHROME P450 MONOOXYGENASE AUSG-RELATED"/>
    <property type="match status" value="1"/>
</dbReference>
<protein>
    <submittedName>
        <fullName evidence="10">Cytochrome P450 monooxygenase</fullName>
    </submittedName>
</protein>
<gene>
    <name evidence="10" type="ORF">B0H66DRAFT_472089</name>
</gene>
<evidence type="ECO:0000256" key="5">
    <source>
        <dbReference type="ARBA" id="ARBA00023002"/>
    </source>
</evidence>
<evidence type="ECO:0000313" key="10">
    <source>
        <dbReference type="EMBL" id="KAK3326799.1"/>
    </source>
</evidence>
<reference evidence="10" key="1">
    <citation type="journal article" date="2023" name="Mol. Phylogenet. Evol.">
        <title>Genome-scale phylogeny and comparative genomics of the fungal order Sordariales.</title>
        <authorList>
            <person name="Hensen N."/>
            <person name="Bonometti L."/>
            <person name="Westerberg I."/>
            <person name="Brannstrom I.O."/>
            <person name="Guillou S."/>
            <person name="Cros-Aarteil S."/>
            <person name="Calhoun S."/>
            <person name="Haridas S."/>
            <person name="Kuo A."/>
            <person name="Mondo S."/>
            <person name="Pangilinan J."/>
            <person name="Riley R."/>
            <person name="LaButti K."/>
            <person name="Andreopoulos B."/>
            <person name="Lipzen A."/>
            <person name="Chen C."/>
            <person name="Yan M."/>
            <person name="Daum C."/>
            <person name="Ng V."/>
            <person name="Clum A."/>
            <person name="Steindorff A."/>
            <person name="Ohm R.A."/>
            <person name="Martin F."/>
            <person name="Silar P."/>
            <person name="Natvig D.O."/>
            <person name="Lalanne C."/>
            <person name="Gautier V."/>
            <person name="Ament-Velasquez S.L."/>
            <person name="Kruys A."/>
            <person name="Hutchinson M.I."/>
            <person name="Powell A.J."/>
            <person name="Barry K."/>
            <person name="Miller A.N."/>
            <person name="Grigoriev I.V."/>
            <person name="Debuchy R."/>
            <person name="Gladieux P."/>
            <person name="Hiltunen Thoren M."/>
            <person name="Johannesson H."/>
        </authorList>
    </citation>
    <scope>NUCLEOTIDE SEQUENCE</scope>
    <source>
        <strain evidence="10">CBS 118394</strain>
    </source>
</reference>
<evidence type="ECO:0000256" key="1">
    <source>
        <dbReference type="ARBA" id="ARBA00001971"/>
    </source>
</evidence>
<dbReference type="InterPro" id="IPR036396">
    <property type="entry name" value="Cyt_P450_sf"/>
</dbReference>
<keyword evidence="3 8" id="KW-0349">Heme</keyword>
<dbReference type="InterPro" id="IPR017972">
    <property type="entry name" value="Cyt_P450_CS"/>
</dbReference>
<comment type="caution">
    <text evidence="10">The sequence shown here is derived from an EMBL/GenBank/DDBJ whole genome shotgun (WGS) entry which is preliminary data.</text>
</comment>
<accession>A0AAE0IKV4</accession>
<keyword evidence="4 8" id="KW-0479">Metal-binding</keyword>
<evidence type="ECO:0000256" key="3">
    <source>
        <dbReference type="ARBA" id="ARBA00022617"/>
    </source>
</evidence>